<organism evidence="1 2">
    <name type="scientific">Heyndrickxia shackletonii</name>
    <dbReference type="NCBI Taxonomy" id="157838"/>
    <lineage>
        <taxon>Bacteria</taxon>
        <taxon>Bacillati</taxon>
        <taxon>Bacillota</taxon>
        <taxon>Bacilli</taxon>
        <taxon>Bacillales</taxon>
        <taxon>Bacillaceae</taxon>
        <taxon>Heyndrickxia</taxon>
    </lineage>
</organism>
<reference evidence="1 2" key="1">
    <citation type="submission" date="2015-09" db="EMBL/GenBank/DDBJ databases">
        <title>Genome sequencing project for genomic taxonomy and phylogenomics of Bacillus-like bacteria.</title>
        <authorList>
            <person name="Liu B."/>
            <person name="Wang J."/>
            <person name="Zhu Y."/>
            <person name="Liu G."/>
            <person name="Chen Q."/>
            <person name="Chen Z."/>
            <person name="Lan J."/>
            <person name="Che J."/>
            <person name="Ge C."/>
            <person name="Shi H."/>
            <person name="Pan Z."/>
            <person name="Liu X."/>
        </authorList>
    </citation>
    <scope>NUCLEOTIDE SEQUENCE [LARGE SCALE GENOMIC DNA]</scope>
    <source>
        <strain evidence="1 2">LMG 18435</strain>
    </source>
</reference>
<protein>
    <submittedName>
        <fullName evidence="1">Uncharacterized protein</fullName>
    </submittedName>
</protein>
<keyword evidence="2" id="KW-1185">Reference proteome</keyword>
<sequence>MSELKSCIIYGINVVNENGDLSYDAANIISSIADKYDGVEARWAGRNGQEPSYVVIGIVLEDYTENDSCVVLEELLQKEKVAERTFPILPILRDVENLYKEHDCLKNVDYDNIPYTMIIHTED</sequence>
<comment type="caution">
    <text evidence="1">The sequence shown here is derived from an EMBL/GenBank/DDBJ whole genome shotgun (WGS) entry which is preliminary data.</text>
</comment>
<dbReference type="AlphaFoldDB" id="A0A0Q3WVN0"/>
<proteinExistence type="predicted"/>
<dbReference type="RefSeq" id="WP_055738831.1">
    <property type="nucleotide sequence ID" value="NZ_JAAIWL010000045.1"/>
</dbReference>
<dbReference type="PATRIC" id="fig|157838.3.peg.1341"/>
<evidence type="ECO:0000313" key="2">
    <source>
        <dbReference type="Proteomes" id="UP000051888"/>
    </source>
</evidence>
<accession>A0A0Q3WVN0</accession>
<name>A0A0Q3WVN0_9BACI</name>
<dbReference type="Proteomes" id="UP000051888">
    <property type="component" value="Unassembled WGS sequence"/>
</dbReference>
<dbReference type="EMBL" id="LJJC01000004">
    <property type="protein sequence ID" value="KQL53109.1"/>
    <property type="molecule type" value="Genomic_DNA"/>
</dbReference>
<evidence type="ECO:0000313" key="1">
    <source>
        <dbReference type="EMBL" id="KQL53109.1"/>
    </source>
</evidence>
<gene>
    <name evidence="1" type="ORF">AN964_06020</name>
</gene>